<evidence type="ECO:0000313" key="13">
    <source>
        <dbReference type="EMBL" id="KRX02413.1"/>
    </source>
</evidence>
<evidence type="ECO:0000256" key="11">
    <source>
        <dbReference type="RuleBase" id="RU363115"/>
    </source>
</evidence>
<dbReference type="GO" id="GO:0019786">
    <property type="term" value="F:protein-phosphatidylethanolamide deconjugating activity"/>
    <property type="evidence" value="ECO:0007669"/>
    <property type="project" value="InterPro"/>
</dbReference>
<keyword evidence="3" id="KW-0813">Transport</keyword>
<keyword evidence="6 11" id="KW-0378">Hydrolase</keyword>
<keyword evidence="8 11" id="KW-0653">Protein transport</keyword>
<dbReference type="GO" id="GO:0000045">
    <property type="term" value="P:autophagosome assembly"/>
    <property type="evidence" value="ECO:0007669"/>
    <property type="project" value="TreeGrafter"/>
</dbReference>
<keyword evidence="14" id="KW-1185">Reference proteome</keyword>
<protein>
    <recommendedName>
        <fullName evidence="11">Cysteine protease</fullName>
        <ecNumber evidence="11">3.4.22.-</ecNumber>
    </recommendedName>
</protein>
<evidence type="ECO:0000256" key="7">
    <source>
        <dbReference type="ARBA" id="ARBA00022807"/>
    </source>
</evidence>
<dbReference type="GO" id="GO:0035973">
    <property type="term" value="P:aggrephagy"/>
    <property type="evidence" value="ECO:0007669"/>
    <property type="project" value="TreeGrafter"/>
</dbReference>
<dbReference type="GO" id="GO:0000423">
    <property type="term" value="P:mitophagy"/>
    <property type="evidence" value="ECO:0007669"/>
    <property type="project" value="TreeGrafter"/>
</dbReference>
<accession>A0A0V0QJF9</accession>
<comment type="similarity">
    <text evidence="2 11">Belongs to the peptidase C54 family.</text>
</comment>
<dbReference type="EMBL" id="LDAU01000155">
    <property type="protein sequence ID" value="KRX02413.1"/>
    <property type="molecule type" value="Genomic_DNA"/>
</dbReference>
<dbReference type="Proteomes" id="UP000054937">
    <property type="component" value="Unassembled WGS sequence"/>
</dbReference>
<dbReference type="GO" id="GO:0004197">
    <property type="term" value="F:cysteine-type endopeptidase activity"/>
    <property type="evidence" value="ECO:0007669"/>
    <property type="project" value="TreeGrafter"/>
</dbReference>
<keyword evidence="4 11" id="KW-0963">Cytoplasm</keyword>
<evidence type="ECO:0000256" key="8">
    <source>
        <dbReference type="ARBA" id="ARBA00022927"/>
    </source>
</evidence>
<dbReference type="InterPro" id="IPR046792">
    <property type="entry name" value="Peptidase_C54_cat"/>
</dbReference>
<comment type="catalytic activity">
    <reaction evidence="10">
        <text>[protein]-C-terminal L-amino acid-glycyl-phosphatidylethanolamide + H2O = [protein]-C-terminal L-amino acid-glycine + a 1,2-diacyl-sn-glycero-3-phosphoethanolamine</text>
        <dbReference type="Rhea" id="RHEA:67548"/>
        <dbReference type="Rhea" id="RHEA-COMP:17323"/>
        <dbReference type="Rhea" id="RHEA-COMP:17324"/>
        <dbReference type="ChEBI" id="CHEBI:15377"/>
        <dbReference type="ChEBI" id="CHEBI:64612"/>
        <dbReference type="ChEBI" id="CHEBI:172940"/>
        <dbReference type="ChEBI" id="CHEBI:172941"/>
    </reaction>
    <physiologicalReaction direction="left-to-right" evidence="10">
        <dbReference type="Rhea" id="RHEA:67549"/>
    </physiologicalReaction>
</comment>
<keyword evidence="7" id="KW-0788">Thiol protease</keyword>
<comment type="caution">
    <text evidence="13">The sequence shown here is derived from an EMBL/GenBank/DDBJ whole genome shotgun (WGS) entry which is preliminary data.</text>
</comment>
<dbReference type="AlphaFoldDB" id="A0A0V0QJF9"/>
<evidence type="ECO:0000256" key="1">
    <source>
        <dbReference type="ARBA" id="ARBA00004496"/>
    </source>
</evidence>
<dbReference type="InParanoid" id="A0A0V0QJF9"/>
<dbReference type="SUPFAM" id="SSF54001">
    <property type="entry name" value="Cysteine proteinases"/>
    <property type="match status" value="1"/>
</dbReference>
<organism evidence="13 14">
    <name type="scientific">Pseudocohnilembus persalinus</name>
    <name type="common">Ciliate</name>
    <dbReference type="NCBI Taxonomy" id="266149"/>
    <lineage>
        <taxon>Eukaryota</taxon>
        <taxon>Sar</taxon>
        <taxon>Alveolata</taxon>
        <taxon>Ciliophora</taxon>
        <taxon>Intramacronucleata</taxon>
        <taxon>Oligohymenophorea</taxon>
        <taxon>Scuticociliatia</taxon>
        <taxon>Philasterida</taxon>
        <taxon>Pseudocohnilembidae</taxon>
        <taxon>Pseudocohnilembus</taxon>
    </lineage>
</organism>
<evidence type="ECO:0000256" key="9">
    <source>
        <dbReference type="ARBA" id="ARBA00023006"/>
    </source>
</evidence>
<evidence type="ECO:0000256" key="2">
    <source>
        <dbReference type="ARBA" id="ARBA00010958"/>
    </source>
</evidence>
<comment type="function">
    <text evidence="11">Cysteine protease that plays a key role in autophagy by mediating both proteolytic activation and delipidation of ATG8 family proteins.</text>
</comment>
<dbReference type="InterPro" id="IPR005078">
    <property type="entry name" value="Peptidase_C54"/>
</dbReference>
<dbReference type="PANTHER" id="PTHR22624:SF49">
    <property type="entry name" value="CYSTEINE PROTEASE"/>
    <property type="match status" value="1"/>
</dbReference>
<evidence type="ECO:0000259" key="12">
    <source>
        <dbReference type="Pfam" id="PF03416"/>
    </source>
</evidence>
<evidence type="ECO:0000256" key="5">
    <source>
        <dbReference type="ARBA" id="ARBA00022670"/>
    </source>
</evidence>
<evidence type="ECO:0000313" key="14">
    <source>
        <dbReference type="Proteomes" id="UP000054937"/>
    </source>
</evidence>
<keyword evidence="9 11" id="KW-0072">Autophagy</keyword>
<dbReference type="InterPro" id="IPR038765">
    <property type="entry name" value="Papain-like_cys_pep_sf"/>
</dbReference>
<feature type="domain" description="Peptidase C54 catalytic" evidence="12">
    <location>
        <begin position="196"/>
        <end position="380"/>
    </location>
</feature>
<dbReference type="GO" id="GO:0016485">
    <property type="term" value="P:protein processing"/>
    <property type="evidence" value="ECO:0007669"/>
    <property type="project" value="TreeGrafter"/>
</dbReference>
<keyword evidence="5 11" id="KW-0645">Protease</keyword>
<sequence length="383" mass="45375">MFSLKYGTDARWGCMLRCGQNIFAESLKRHVKQKLVQKIISEIKQIQQKNKEKIPKNFSIQQQFEQQNGLQSIPQKCNYNVNAIFQQDKDQYSQEQINFQKGKYKLNKQQKQQFEKIYADILKCFSDNITLDGDNIGQIQEEFYQIYDKNFNFKKDLKSQDNQSEKFQKEQIDDKNSNNTKILDINDICQEQIRQQKEQNKQVKLKRVNDLNKIIGKYSIQRISYLSYNEFNLRPGEWYQPTQIMYILQCLHEIHPYEYAQDFKIMSLNCDQIISFEEILQAMTGQKDAKMCENPEHLNQKIQKYDSNNNKYIIGKDQNIFCDICHETKYSIGLYINARIGLDTPDPQYLNQVMQLMKCPLNLGIIGGRGKKAHYFVGNQLYI</sequence>
<evidence type="ECO:0000256" key="4">
    <source>
        <dbReference type="ARBA" id="ARBA00022490"/>
    </source>
</evidence>
<evidence type="ECO:0000256" key="10">
    <source>
        <dbReference type="ARBA" id="ARBA00029362"/>
    </source>
</evidence>
<gene>
    <name evidence="13" type="ORF">PPERSA_10030</name>
</gene>
<proteinExistence type="inferred from homology"/>
<dbReference type="PANTHER" id="PTHR22624">
    <property type="entry name" value="CYSTEINE PROTEASE ATG4"/>
    <property type="match status" value="1"/>
</dbReference>
<dbReference type="GO" id="GO:0034727">
    <property type="term" value="P:piecemeal microautophagy of the nucleus"/>
    <property type="evidence" value="ECO:0007669"/>
    <property type="project" value="TreeGrafter"/>
</dbReference>
<evidence type="ECO:0000256" key="6">
    <source>
        <dbReference type="ARBA" id="ARBA00022801"/>
    </source>
</evidence>
<feature type="domain" description="Peptidase C54 catalytic" evidence="12">
    <location>
        <begin position="6"/>
        <end position="98"/>
    </location>
</feature>
<name>A0A0V0QJF9_PSEPJ</name>
<dbReference type="GO" id="GO:0005737">
    <property type="term" value="C:cytoplasm"/>
    <property type="evidence" value="ECO:0007669"/>
    <property type="project" value="UniProtKB-SubCell"/>
</dbReference>
<evidence type="ECO:0000256" key="3">
    <source>
        <dbReference type="ARBA" id="ARBA00022448"/>
    </source>
</evidence>
<dbReference type="GO" id="GO:0015031">
    <property type="term" value="P:protein transport"/>
    <property type="evidence" value="ECO:0007669"/>
    <property type="project" value="UniProtKB-KW"/>
</dbReference>
<reference evidence="13 14" key="1">
    <citation type="journal article" date="2015" name="Sci. Rep.">
        <title>Genome of the facultative scuticociliatosis pathogen Pseudocohnilembus persalinus provides insight into its virulence through horizontal gene transfer.</title>
        <authorList>
            <person name="Xiong J."/>
            <person name="Wang G."/>
            <person name="Cheng J."/>
            <person name="Tian M."/>
            <person name="Pan X."/>
            <person name="Warren A."/>
            <person name="Jiang C."/>
            <person name="Yuan D."/>
            <person name="Miao W."/>
        </authorList>
    </citation>
    <scope>NUCLEOTIDE SEQUENCE [LARGE SCALE GENOMIC DNA]</scope>
    <source>
        <strain evidence="13">36N120E</strain>
    </source>
</reference>
<comment type="subcellular location">
    <subcellularLocation>
        <location evidence="1 11">Cytoplasm</location>
    </subcellularLocation>
</comment>
<dbReference type="OrthoDB" id="2960936at2759"/>
<dbReference type="EC" id="3.4.22.-" evidence="11"/>
<dbReference type="Pfam" id="PF03416">
    <property type="entry name" value="Peptidase_C54"/>
    <property type="match status" value="2"/>
</dbReference>